<dbReference type="GO" id="GO:0016592">
    <property type="term" value="C:mediator complex"/>
    <property type="evidence" value="ECO:0007669"/>
    <property type="project" value="InterPro"/>
</dbReference>
<gene>
    <name evidence="4" type="ORF">BOX15_Mlig025534g1</name>
</gene>
<dbReference type="GO" id="GO:0010628">
    <property type="term" value="P:positive regulation of gene expression"/>
    <property type="evidence" value="ECO:0007669"/>
    <property type="project" value="TreeGrafter"/>
</dbReference>
<comment type="caution">
    <text evidence="4">The sequence shown here is derived from an EMBL/GenBank/DDBJ whole genome shotgun (WGS) entry which is preliminary data.</text>
</comment>
<feature type="domain" description="TFIIS N-terminal" evidence="3">
    <location>
        <begin position="1"/>
        <end position="64"/>
    </location>
</feature>
<feature type="region of interest" description="Disordered" evidence="2">
    <location>
        <begin position="189"/>
        <end position="235"/>
    </location>
</feature>
<dbReference type="Pfam" id="PF08711">
    <property type="entry name" value="Med26"/>
    <property type="match status" value="1"/>
</dbReference>
<dbReference type="PROSITE" id="PS51319">
    <property type="entry name" value="TFIIS_N"/>
    <property type="match status" value="1"/>
</dbReference>
<protein>
    <recommendedName>
        <fullName evidence="3">TFIIS N-terminal domain-containing protein</fullName>
    </recommendedName>
</protein>
<proteinExistence type="predicted"/>
<dbReference type="InterPro" id="IPR035441">
    <property type="entry name" value="TFIIS/LEDGF_dom_sf"/>
</dbReference>
<evidence type="ECO:0000256" key="2">
    <source>
        <dbReference type="SAM" id="MobiDB-lite"/>
    </source>
</evidence>
<evidence type="ECO:0000259" key="3">
    <source>
        <dbReference type="PROSITE" id="PS51319"/>
    </source>
</evidence>
<evidence type="ECO:0000313" key="5">
    <source>
        <dbReference type="Proteomes" id="UP000215902"/>
    </source>
</evidence>
<comment type="subcellular location">
    <subcellularLocation>
        <location evidence="1">Nucleus</location>
    </subcellularLocation>
</comment>
<dbReference type="InterPro" id="IPR017923">
    <property type="entry name" value="TFIIS_N"/>
</dbReference>
<dbReference type="PANTHER" id="PTHR15201:SF1">
    <property type="entry name" value="MEDIATOR OF RNA POLYMERASE II TRANSCRIPTION SUBUNIT 26"/>
    <property type="match status" value="1"/>
</dbReference>
<keyword evidence="1" id="KW-0539">Nucleus</keyword>
<keyword evidence="5" id="KW-1185">Reference proteome</keyword>
<dbReference type="AlphaFoldDB" id="A0A267H906"/>
<dbReference type="OrthoDB" id="550309at2759"/>
<accession>A0A267H906</accession>
<dbReference type="GO" id="GO:0003712">
    <property type="term" value="F:transcription coregulator activity"/>
    <property type="evidence" value="ECO:0007669"/>
    <property type="project" value="TreeGrafter"/>
</dbReference>
<reference evidence="4 5" key="1">
    <citation type="submission" date="2017-06" db="EMBL/GenBank/DDBJ databases">
        <title>A platform for efficient transgenesis in Macrostomum lignano, a flatworm model organism for stem cell research.</title>
        <authorList>
            <person name="Berezikov E."/>
        </authorList>
    </citation>
    <scope>NUCLEOTIDE SEQUENCE [LARGE SCALE GENOMIC DNA]</scope>
    <source>
        <strain evidence="4">DV1</strain>
        <tissue evidence="4">Whole organism</tissue>
    </source>
</reference>
<dbReference type="Gene3D" id="1.20.930.10">
    <property type="entry name" value="Conserved domain common to transcription factors TFIIS, elongin A, CRSP70"/>
    <property type="match status" value="1"/>
</dbReference>
<evidence type="ECO:0000256" key="1">
    <source>
        <dbReference type="PROSITE-ProRule" id="PRU00649"/>
    </source>
</evidence>
<sequence>MVTSAQQLSQAASMLESFPMTRAHLETTRLGKLLNEVRRFTDSTDLQRRLRRLLKGWQPLVSANDPNYSVVVNGNGSNPVPAPPAQVVAVQPAVDEATVPVANAASVDGESGSVGSVGSSASAIVPPPAATPSSASVRIRKRAAANAAAGDTASSAPAVPAKLAKVRSTAELLTGREGLRPETLARILNNEVPRETDGLAPEQTAARQQQQQQQQTAGGSTRKRRRLDSPASAASSSAAALASASAAALPPDGESALLHKFLESAVSHPVVEEAAEVAIDHESAPYADAVEADAPVSGPRLLPNFLHDWPTLPPLVEASAAADAESESEQATSRSLLDMYSVPLPGSDASVHILPWVDLDGWQRRFFPSDASPDDGKAEAAASSVW</sequence>
<organism evidence="4 5">
    <name type="scientific">Macrostomum lignano</name>
    <dbReference type="NCBI Taxonomy" id="282301"/>
    <lineage>
        <taxon>Eukaryota</taxon>
        <taxon>Metazoa</taxon>
        <taxon>Spiralia</taxon>
        <taxon>Lophotrochozoa</taxon>
        <taxon>Platyhelminthes</taxon>
        <taxon>Rhabditophora</taxon>
        <taxon>Macrostomorpha</taxon>
        <taxon>Macrostomida</taxon>
        <taxon>Macrostomidae</taxon>
        <taxon>Macrostomum</taxon>
    </lineage>
</organism>
<dbReference type="STRING" id="282301.A0A267H906"/>
<dbReference type="GO" id="GO:0006357">
    <property type="term" value="P:regulation of transcription by RNA polymerase II"/>
    <property type="evidence" value="ECO:0007669"/>
    <property type="project" value="InterPro"/>
</dbReference>
<feature type="region of interest" description="Disordered" evidence="2">
    <location>
        <begin position="108"/>
        <end position="137"/>
    </location>
</feature>
<feature type="compositionally biased region" description="Low complexity" evidence="2">
    <location>
        <begin position="108"/>
        <end position="124"/>
    </location>
</feature>
<name>A0A267H906_9PLAT</name>
<dbReference type="SUPFAM" id="SSF47676">
    <property type="entry name" value="Conserved domain common to transcription factors TFIIS, elongin A, CRSP70"/>
    <property type="match status" value="1"/>
</dbReference>
<dbReference type="EMBL" id="NIVC01000001">
    <property type="protein sequence ID" value="PAA94763.1"/>
    <property type="molecule type" value="Genomic_DNA"/>
</dbReference>
<dbReference type="PANTHER" id="PTHR15201">
    <property type="entry name" value="CRSP70"/>
    <property type="match status" value="1"/>
</dbReference>
<dbReference type="Proteomes" id="UP000215902">
    <property type="component" value="Unassembled WGS sequence"/>
</dbReference>
<dbReference type="GO" id="GO:0070847">
    <property type="term" value="C:core mediator complex"/>
    <property type="evidence" value="ECO:0007669"/>
    <property type="project" value="TreeGrafter"/>
</dbReference>
<dbReference type="InterPro" id="IPR042376">
    <property type="entry name" value="MED26"/>
</dbReference>
<evidence type="ECO:0000313" key="4">
    <source>
        <dbReference type="EMBL" id="PAA94763.1"/>
    </source>
</evidence>